<feature type="region of interest" description="Disordered" evidence="1">
    <location>
        <begin position="129"/>
        <end position="172"/>
    </location>
</feature>
<evidence type="ECO:0000313" key="2">
    <source>
        <dbReference type="EMBL" id="KAL3078653.1"/>
    </source>
</evidence>
<feature type="compositionally biased region" description="Polar residues" evidence="1">
    <location>
        <begin position="308"/>
        <end position="334"/>
    </location>
</feature>
<dbReference type="EMBL" id="JBICBT010001200">
    <property type="protein sequence ID" value="KAL3078653.1"/>
    <property type="molecule type" value="Genomic_DNA"/>
</dbReference>
<reference evidence="2 3" key="1">
    <citation type="submission" date="2024-10" db="EMBL/GenBank/DDBJ databases">
        <authorList>
            <person name="Kim D."/>
        </authorList>
    </citation>
    <scope>NUCLEOTIDE SEQUENCE [LARGE SCALE GENOMIC DNA]</scope>
    <source>
        <strain evidence="2">BH-2024</strain>
    </source>
</reference>
<feature type="compositionally biased region" description="Low complexity" evidence="1">
    <location>
        <begin position="41"/>
        <end position="51"/>
    </location>
</feature>
<protein>
    <submittedName>
        <fullName evidence="2">Uncharacterized protein</fullName>
    </submittedName>
</protein>
<feature type="compositionally biased region" description="Low complexity" evidence="1">
    <location>
        <begin position="162"/>
        <end position="172"/>
    </location>
</feature>
<sequence length="402" mass="45290">MYSWINEALAEGGGDGERFSELIPDTVGGRTREQILAYQRQQQNQQNQQAQLHNTSGRNSSSGDSAFARRIQQHFQPGDGAQRLYKMVQQPFRVKFGNGEVEQQRAGSSAIPPLTPFFKDAQPLFCNDSPRPKPITQSAGTQTTPPVASASPRHFHRPPIASTSPFSSTTTTTVRRRAQSLADFPPLYNFSQRPLTHIRHSSLGENSGADPNFYRRRFINSLLKEIRRSKDLERKLDGRREELDEACRRDAHELGTIRRERELLVRELEMQSREYELEERSRHSSSSLTRQSSPPPPPPPAPPKQPILKQQQTNGASSRNNRVNFASPISTSLKSTTSSRQARASSPLGARADASKQREQGQKSSAYEMAFHEQQQRAKCRNPANSSSIFQYVQHPNPPPRK</sequence>
<accession>A0ABD2IR13</accession>
<feature type="region of interest" description="Disordered" evidence="1">
    <location>
        <begin position="41"/>
        <end position="65"/>
    </location>
</feature>
<comment type="caution">
    <text evidence="2">The sequence shown here is derived from an EMBL/GenBank/DDBJ whole genome shotgun (WGS) entry which is preliminary data.</text>
</comment>
<dbReference type="Proteomes" id="UP001620626">
    <property type="component" value="Unassembled WGS sequence"/>
</dbReference>
<dbReference type="AlphaFoldDB" id="A0ABD2IR13"/>
<evidence type="ECO:0000313" key="3">
    <source>
        <dbReference type="Proteomes" id="UP001620626"/>
    </source>
</evidence>
<feature type="compositionally biased region" description="Low complexity" evidence="1">
    <location>
        <begin position="335"/>
        <end position="346"/>
    </location>
</feature>
<feature type="compositionally biased region" description="Polar residues" evidence="1">
    <location>
        <begin position="52"/>
        <end position="64"/>
    </location>
</feature>
<gene>
    <name evidence="2" type="ORF">niasHT_033012</name>
</gene>
<feature type="compositionally biased region" description="Polar residues" evidence="1">
    <location>
        <begin position="135"/>
        <end position="146"/>
    </location>
</feature>
<keyword evidence="3" id="KW-1185">Reference proteome</keyword>
<proteinExistence type="predicted"/>
<evidence type="ECO:0000256" key="1">
    <source>
        <dbReference type="SAM" id="MobiDB-lite"/>
    </source>
</evidence>
<name>A0ABD2IR13_9BILA</name>
<feature type="compositionally biased region" description="Pro residues" evidence="1">
    <location>
        <begin position="293"/>
        <end position="305"/>
    </location>
</feature>
<feature type="region of interest" description="Disordered" evidence="1">
    <location>
        <begin position="275"/>
        <end position="402"/>
    </location>
</feature>
<organism evidence="2 3">
    <name type="scientific">Heterodera trifolii</name>
    <dbReference type="NCBI Taxonomy" id="157864"/>
    <lineage>
        <taxon>Eukaryota</taxon>
        <taxon>Metazoa</taxon>
        <taxon>Ecdysozoa</taxon>
        <taxon>Nematoda</taxon>
        <taxon>Chromadorea</taxon>
        <taxon>Rhabditida</taxon>
        <taxon>Tylenchina</taxon>
        <taxon>Tylenchomorpha</taxon>
        <taxon>Tylenchoidea</taxon>
        <taxon>Heteroderidae</taxon>
        <taxon>Heteroderinae</taxon>
        <taxon>Heterodera</taxon>
    </lineage>
</organism>